<dbReference type="Pfam" id="PF11001">
    <property type="entry name" value="AFUB_07903_YDR124W_hel"/>
    <property type="match status" value="1"/>
</dbReference>
<feature type="region of interest" description="Disordered" evidence="1">
    <location>
        <begin position="128"/>
        <end position="155"/>
    </location>
</feature>
<dbReference type="AlphaFoldDB" id="A0A317VEU2"/>
<dbReference type="STRING" id="1448321.A0A317VEU2"/>
<dbReference type="GeneID" id="37060123"/>
<dbReference type="InterPro" id="IPR021264">
    <property type="entry name" value="AFUB_079030/YDR124W-like"/>
</dbReference>
<feature type="compositionally biased region" description="Acidic residues" evidence="1">
    <location>
        <begin position="338"/>
        <end position="349"/>
    </location>
</feature>
<feature type="compositionally biased region" description="Basic and acidic residues" evidence="1">
    <location>
        <begin position="318"/>
        <end position="337"/>
    </location>
</feature>
<keyword evidence="4" id="KW-1185">Reference proteome</keyword>
<evidence type="ECO:0000256" key="1">
    <source>
        <dbReference type="SAM" id="MobiDB-lite"/>
    </source>
</evidence>
<evidence type="ECO:0000313" key="4">
    <source>
        <dbReference type="Proteomes" id="UP000247233"/>
    </source>
</evidence>
<feature type="region of interest" description="Disordered" evidence="1">
    <location>
        <begin position="200"/>
        <end position="225"/>
    </location>
</feature>
<dbReference type="InterPro" id="IPR047092">
    <property type="entry name" value="AFUB_07903/YDR124W-like_hel"/>
</dbReference>
<gene>
    <name evidence="3" type="ORF">BO70DRAFT_112366</name>
</gene>
<sequence length="551" mass="62407">MVFNTPLARTGSVKRPHSAVKSEVSGWETAPSMMPSRATVNLPYAHYALIYLDNMGKLRVSESQSIREQQGTVFTPEVRDHFLEILGAKIGYQKPLIHRNSGVNPAALSYDHLDDMSYHRQEKRRRIHAHHSPSAMQNSRAEIPEEPSCPSVNNKMPLTVGDSEKMEQYYTISFRHFQQVNCRVVCKAFIKVIEPRKQVRHPYNGGRPKPGAPPGTKGDPEKTKPEWWPASVVHREPDHLKKEERVELLVHIVRRLSKIGITAAKLCEIAYDCRRQLKEQEKFTILEELFRVRGMEERFERGEVDASTIMYVVDREAHPKGDRDAESVTEAEAKAEPEAEEPIEAEEDVVTPTSSVEEISAPFTNLDAMTMPAPRPMPLADDRTQLYPMPETLSFGEPSRNDRQYYTSLPDYSTDYSHPIKPPSTPELTTPTEQHASSYDYLTHAPFSNPATADHHRPTALPMQHAMSHYDSWTPSYRPNMFGALDYPAPATEPIHYQMPISATSDVQEINGLPDLSHERPIFMDPSGARGHPFRTGSLSHPHYAHAVDQV</sequence>
<dbReference type="VEuPathDB" id="FungiDB:BO70DRAFT_112366"/>
<protein>
    <submittedName>
        <fullName evidence="3">Kinesin</fullName>
    </submittedName>
</protein>
<dbReference type="OrthoDB" id="5338458at2759"/>
<dbReference type="RefSeq" id="XP_025396547.1">
    <property type="nucleotide sequence ID" value="XM_025537886.1"/>
</dbReference>
<dbReference type="Proteomes" id="UP000247233">
    <property type="component" value="Unassembled WGS sequence"/>
</dbReference>
<proteinExistence type="predicted"/>
<comment type="caution">
    <text evidence="3">The sequence shown here is derived from an EMBL/GenBank/DDBJ whole genome shotgun (WGS) entry which is preliminary data.</text>
</comment>
<dbReference type="PANTHER" id="PTHR36102">
    <property type="entry name" value="CHROMOSOME 10, WHOLE GENOME SHOTGUN SEQUENCE"/>
    <property type="match status" value="1"/>
</dbReference>
<organism evidence="3 4">
    <name type="scientific">Aspergillus heteromorphus CBS 117.55</name>
    <dbReference type="NCBI Taxonomy" id="1448321"/>
    <lineage>
        <taxon>Eukaryota</taxon>
        <taxon>Fungi</taxon>
        <taxon>Dikarya</taxon>
        <taxon>Ascomycota</taxon>
        <taxon>Pezizomycotina</taxon>
        <taxon>Eurotiomycetes</taxon>
        <taxon>Eurotiomycetidae</taxon>
        <taxon>Eurotiales</taxon>
        <taxon>Aspergillaceae</taxon>
        <taxon>Aspergillus</taxon>
        <taxon>Aspergillus subgen. Circumdati</taxon>
    </lineage>
</organism>
<evidence type="ECO:0000313" key="3">
    <source>
        <dbReference type="EMBL" id="PWY72893.1"/>
    </source>
</evidence>
<dbReference type="PANTHER" id="PTHR36102:SF5">
    <property type="entry name" value="YDR124W-LIKE HELICAL BUNDLE DOMAIN-CONTAINING PROTEIN"/>
    <property type="match status" value="1"/>
</dbReference>
<name>A0A317VEU2_9EURO</name>
<feature type="domain" description="Subtelomeric hrmA-associated cluster protein AFUB-079030/YDR124W-like helical bundle" evidence="2">
    <location>
        <begin position="160"/>
        <end position="293"/>
    </location>
</feature>
<accession>A0A317VEU2</accession>
<reference evidence="3 4" key="1">
    <citation type="submission" date="2016-12" db="EMBL/GenBank/DDBJ databases">
        <title>The genomes of Aspergillus section Nigri reveals drivers in fungal speciation.</title>
        <authorList>
            <consortium name="DOE Joint Genome Institute"/>
            <person name="Vesth T.C."/>
            <person name="Nybo J."/>
            <person name="Theobald S."/>
            <person name="Brandl J."/>
            <person name="Frisvad J.C."/>
            <person name="Nielsen K.F."/>
            <person name="Lyhne E.K."/>
            <person name="Kogle M.E."/>
            <person name="Kuo A."/>
            <person name="Riley R."/>
            <person name="Clum A."/>
            <person name="Nolan M."/>
            <person name="Lipzen A."/>
            <person name="Salamov A."/>
            <person name="Henrissat B."/>
            <person name="Wiebenga A."/>
            <person name="De Vries R.P."/>
            <person name="Grigoriev I.V."/>
            <person name="Mortensen U.H."/>
            <person name="Andersen M.R."/>
            <person name="Baker S.E."/>
        </authorList>
    </citation>
    <scope>NUCLEOTIDE SEQUENCE [LARGE SCALE GENOMIC DNA]</scope>
    <source>
        <strain evidence="3 4">CBS 117.55</strain>
    </source>
</reference>
<evidence type="ECO:0000259" key="2">
    <source>
        <dbReference type="Pfam" id="PF11001"/>
    </source>
</evidence>
<dbReference type="EMBL" id="MSFL01000025">
    <property type="protein sequence ID" value="PWY72893.1"/>
    <property type="molecule type" value="Genomic_DNA"/>
</dbReference>
<feature type="region of interest" description="Disordered" evidence="1">
    <location>
        <begin position="318"/>
        <end position="355"/>
    </location>
</feature>